<sequence>MKRNTNWLDSDLLGHSLSTQTHFTDPMENIEDPAKIQHHIRHILTKRLTHALIQTYNKKLELLRRCSFYIKIIQVDHSQHDHNHASSSTVMALIDFWRFQRMKMIGNNQVKIQLALLEELLNSLSRGHEKLQAISDQKGLDEGTIEEGTIKKKISKLLQEAAEFKDVLVPRRLHLKHHLISEVSSTRVPEIQLALSIKMPVRFDKTIVDTCLLVYSLWIDAITSKTVLVTIGSSE</sequence>
<evidence type="ECO:0000313" key="3">
    <source>
        <dbReference type="Proteomes" id="UP001501920"/>
    </source>
</evidence>
<dbReference type="PANTHER" id="PTHR14537">
    <property type="entry name" value="FIBRONECTIN TYPE III DOMAIN-CONTAINING PROTEIN 11"/>
    <property type="match status" value="1"/>
</dbReference>
<dbReference type="Ensembl" id="ENSPNAT00000012851.2">
    <property type="protein sequence ID" value="ENSPNAP00000001031.2"/>
    <property type="gene ID" value="ENSPNAG00000000535.2"/>
</dbReference>
<organism evidence="2 3">
    <name type="scientific">Pygocentrus nattereri</name>
    <name type="common">Red-bellied piranha</name>
    <dbReference type="NCBI Taxonomy" id="42514"/>
    <lineage>
        <taxon>Eukaryota</taxon>
        <taxon>Metazoa</taxon>
        <taxon>Chordata</taxon>
        <taxon>Craniata</taxon>
        <taxon>Vertebrata</taxon>
        <taxon>Euteleostomi</taxon>
        <taxon>Actinopterygii</taxon>
        <taxon>Neopterygii</taxon>
        <taxon>Teleostei</taxon>
        <taxon>Ostariophysi</taxon>
        <taxon>Characiformes</taxon>
        <taxon>Characoidei</taxon>
        <taxon>Pygocentrus</taxon>
    </lineage>
</organism>
<dbReference type="Pfam" id="PF20996">
    <property type="entry name" value="DUF5581_N"/>
    <property type="match status" value="1"/>
</dbReference>
<evidence type="ECO:0000313" key="2">
    <source>
        <dbReference type="Ensembl" id="ENSPNAP00000001031.2"/>
    </source>
</evidence>
<dbReference type="Proteomes" id="UP001501920">
    <property type="component" value="Chromosome 21"/>
</dbReference>
<keyword evidence="3" id="KW-1185">Reference proteome</keyword>
<accession>A0A3B4BRB5</accession>
<reference evidence="2" key="3">
    <citation type="submission" date="2025-09" db="UniProtKB">
        <authorList>
            <consortium name="Ensembl"/>
        </authorList>
    </citation>
    <scope>IDENTIFICATION</scope>
</reference>
<dbReference type="GeneTree" id="ENSGT00390000006008"/>
<name>A0A3B4BRB5_PYGNA</name>
<dbReference type="InterPro" id="IPR049231">
    <property type="entry name" value="DUF5581_N"/>
</dbReference>
<dbReference type="AlphaFoldDB" id="A0A3B4BRB5"/>
<reference evidence="2" key="2">
    <citation type="submission" date="2025-08" db="UniProtKB">
        <authorList>
            <consortium name="Ensembl"/>
        </authorList>
    </citation>
    <scope>IDENTIFICATION</scope>
</reference>
<reference evidence="2 3" key="1">
    <citation type="submission" date="2020-10" db="EMBL/GenBank/DDBJ databases">
        <title>Pygocentrus nattereri (red-bellied piranha) genome, fPygNat1, primary haplotype.</title>
        <authorList>
            <person name="Myers G."/>
            <person name="Meyer A."/>
            <person name="Karagic N."/>
            <person name="Pippel M."/>
            <person name="Winkler S."/>
            <person name="Tracey A."/>
            <person name="Wood J."/>
            <person name="Formenti G."/>
            <person name="Howe K."/>
            <person name="Fedrigo O."/>
            <person name="Jarvis E.D."/>
        </authorList>
    </citation>
    <scope>NUCLEOTIDE SEQUENCE [LARGE SCALE GENOMIC DNA]</scope>
</reference>
<protein>
    <recommendedName>
        <fullName evidence="1">DUF5581 domain-containing protein</fullName>
    </recommendedName>
</protein>
<proteinExistence type="predicted"/>
<feature type="domain" description="DUF5581" evidence="1">
    <location>
        <begin position="38"/>
        <end position="193"/>
    </location>
</feature>
<evidence type="ECO:0000259" key="1">
    <source>
        <dbReference type="Pfam" id="PF20996"/>
    </source>
</evidence>
<dbReference type="InterPro" id="IPR039581">
    <property type="entry name" value="FNDC11"/>
</dbReference>